<protein>
    <submittedName>
        <fullName evidence="2">Flavodoxin</fullName>
    </submittedName>
</protein>
<dbReference type="InterPro" id="IPR008254">
    <property type="entry name" value="Flavodoxin/NO_synth"/>
</dbReference>
<dbReference type="Gene3D" id="3.40.50.360">
    <property type="match status" value="1"/>
</dbReference>
<dbReference type="SUPFAM" id="SSF52218">
    <property type="entry name" value="Flavoproteins"/>
    <property type="match status" value="1"/>
</dbReference>
<dbReference type="PROSITE" id="PS50902">
    <property type="entry name" value="FLAVODOXIN_LIKE"/>
    <property type="match status" value="1"/>
</dbReference>
<dbReference type="PROSITE" id="PS00201">
    <property type="entry name" value="FLAVODOXIN"/>
    <property type="match status" value="1"/>
</dbReference>
<gene>
    <name evidence="2" type="ORF">Pa4123_92340</name>
</gene>
<sequence length="178" mass="18885">MTESMRALVVYESMYGNTHAVAEAIGEGLAAGYQVDVVPVARATEQLLEQTDLLVVGGPTHAHGMSRATTRDGAVTDAYKHGSTLTLDADAEGPGLRDWLDALPATMHAKAAAFDTRVDMPAWLTGRAGKGIAGQLRKHHLALVAEPESFLVTRQNTLQEGEAVRAQQWGRLLAATAG</sequence>
<reference evidence="2" key="1">
    <citation type="submission" date="2022-12" db="EMBL/GenBank/DDBJ databases">
        <title>New Phytohabitans aurantiacus sp. RD004123 nov., an actinomycete isolated from soil.</title>
        <authorList>
            <person name="Triningsih D.W."/>
            <person name="Harunari E."/>
            <person name="Igarashi Y."/>
        </authorList>
    </citation>
    <scope>NUCLEOTIDE SEQUENCE</scope>
    <source>
        <strain evidence="2">RD004123</strain>
    </source>
</reference>
<dbReference type="InterPro" id="IPR001226">
    <property type="entry name" value="Flavodoxin_CS"/>
</dbReference>
<evidence type="ECO:0000313" key="2">
    <source>
        <dbReference type="EMBL" id="GLI03953.1"/>
    </source>
</evidence>
<evidence type="ECO:0000259" key="1">
    <source>
        <dbReference type="PROSITE" id="PS50902"/>
    </source>
</evidence>
<dbReference type="RefSeq" id="WP_281906492.1">
    <property type="nucleotide sequence ID" value="NZ_BSDI01000122.1"/>
</dbReference>
<feature type="domain" description="Flavodoxin-like" evidence="1">
    <location>
        <begin position="7"/>
        <end position="174"/>
    </location>
</feature>
<evidence type="ECO:0000313" key="3">
    <source>
        <dbReference type="Proteomes" id="UP001144280"/>
    </source>
</evidence>
<dbReference type="InterPro" id="IPR029039">
    <property type="entry name" value="Flavoprotein-like_sf"/>
</dbReference>
<proteinExistence type="predicted"/>
<dbReference type="Pfam" id="PF00258">
    <property type="entry name" value="Flavodoxin_1"/>
    <property type="match status" value="1"/>
</dbReference>
<name>A0ABQ5RBK1_9ACTN</name>
<dbReference type="Proteomes" id="UP001144280">
    <property type="component" value="Unassembled WGS sequence"/>
</dbReference>
<comment type="caution">
    <text evidence="2">The sequence shown here is derived from an EMBL/GenBank/DDBJ whole genome shotgun (WGS) entry which is preliminary data.</text>
</comment>
<dbReference type="EMBL" id="BSDI01000122">
    <property type="protein sequence ID" value="GLI03953.1"/>
    <property type="molecule type" value="Genomic_DNA"/>
</dbReference>
<keyword evidence="3" id="KW-1185">Reference proteome</keyword>
<organism evidence="2 3">
    <name type="scientific">Phytohabitans aurantiacus</name>
    <dbReference type="NCBI Taxonomy" id="3016789"/>
    <lineage>
        <taxon>Bacteria</taxon>
        <taxon>Bacillati</taxon>
        <taxon>Actinomycetota</taxon>
        <taxon>Actinomycetes</taxon>
        <taxon>Micromonosporales</taxon>
        <taxon>Micromonosporaceae</taxon>
    </lineage>
</organism>
<accession>A0ABQ5RBK1</accession>